<gene>
    <name evidence="2" type="ORF">BOKJ2_LOCUS5634</name>
</gene>
<keyword evidence="3" id="KW-1185">Reference proteome</keyword>
<feature type="compositionally biased region" description="Polar residues" evidence="1">
    <location>
        <begin position="991"/>
        <end position="1006"/>
    </location>
</feature>
<dbReference type="EMBL" id="CAJFCW020000003">
    <property type="protein sequence ID" value="CAG9102868.1"/>
    <property type="molecule type" value="Genomic_DNA"/>
</dbReference>
<reference evidence="2" key="1">
    <citation type="submission" date="2020-09" db="EMBL/GenBank/DDBJ databases">
        <authorList>
            <person name="Kikuchi T."/>
        </authorList>
    </citation>
    <scope>NUCLEOTIDE SEQUENCE</scope>
    <source>
        <strain evidence="2">SH1</strain>
    </source>
</reference>
<evidence type="ECO:0000256" key="1">
    <source>
        <dbReference type="SAM" id="MobiDB-lite"/>
    </source>
</evidence>
<feature type="region of interest" description="Disordered" evidence="1">
    <location>
        <begin position="856"/>
        <end position="881"/>
    </location>
</feature>
<accession>A0A811KGA7</accession>
<evidence type="ECO:0000313" key="2">
    <source>
        <dbReference type="EMBL" id="CAD5214520.1"/>
    </source>
</evidence>
<feature type="compositionally biased region" description="Low complexity" evidence="1">
    <location>
        <begin position="1125"/>
        <end position="1139"/>
    </location>
</feature>
<organism evidence="2 3">
    <name type="scientific">Bursaphelenchus okinawaensis</name>
    <dbReference type="NCBI Taxonomy" id="465554"/>
    <lineage>
        <taxon>Eukaryota</taxon>
        <taxon>Metazoa</taxon>
        <taxon>Ecdysozoa</taxon>
        <taxon>Nematoda</taxon>
        <taxon>Chromadorea</taxon>
        <taxon>Rhabditida</taxon>
        <taxon>Tylenchina</taxon>
        <taxon>Tylenchomorpha</taxon>
        <taxon>Aphelenchoidea</taxon>
        <taxon>Aphelenchoididae</taxon>
        <taxon>Bursaphelenchus</taxon>
    </lineage>
</organism>
<feature type="compositionally biased region" description="Basic and acidic residues" evidence="1">
    <location>
        <begin position="1054"/>
        <end position="1124"/>
    </location>
</feature>
<feature type="compositionally biased region" description="Basic and acidic residues" evidence="1">
    <location>
        <begin position="964"/>
        <end position="974"/>
    </location>
</feature>
<protein>
    <submittedName>
        <fullName evidence="2">Uncharacterized protein</fullName>
    </submittedName>
</protein>
<feature type="compositionally biased region" description="Basic and acidic residues" evidence="1">
    <location>
        <begin position="900"/>
        <end position="912"/>
    </location>
</feature>
<feature type="compositionally biased region" description="Basic and acidic residues" evidence="1">
    <location>
        <begin position="1140"/>
        <end position="1151"/>
    </location>
</feature>
<feature type="compositionally biased region" description="Basic and acidic residues" evidence="1">
    <location>
        <begin position="1222"/>
        <end position="1247"/>
    </location>
</feature>
<dbReference type="Proteomes" id="UP000614601">
    <property type="component" value="Unassembled WGS sequence"/>
</dbReference>
<feature type="region of interest" description="Disordered" evidence="1">
    <location>
        <begin position="900"/>
        <end position="920"/>
    </location>
</feature>
<feature type="region of interest" description="Disordered" evidence="1">
    <location>
        <begin position="948"/>
        <end position="1457"/>
    </location>
</feature>
<feature type="compositionally biased region" description="Acidic residues" evidence="1">
    <location>
        <begin position="857"/>
        <end position="868"/>
    </location>
</feature>
<feature type="compositionally biased region" description="Basic and acidic residues" evidence="1">
    <location>
        <begin position="1181"/>
        <end position="1212"/>
    </location>
</feature>
<name>A0A811KGA7_9BILA</name>
<proteinExistence type="predicted"/>
<evidence type="ECO:0000313" key="3">
    <source>
        <dbReference type="Proteomes" id="UP000614601"/>
    </source>
</evidence>
<sequence>MDSFINNQFGVRPQPVVQQQWNSEEMSESDLNNIMAYENMNQGAEKVDEEVQEVMEVDEDKENLDYDVIPDFDLSVPCRKLYYERLVSSKIKWKEKLKALVNLLKLDLEDHTSYFMVRNTDMVIQIGIDQFGGVATCYMSWFGAPLRPNEQIRQLISHDNWVVILRVLKVMNNLIPHSVVLTDRVLCLNALLILEHDLTLLFKKGRLFFKQNEPVNFWPRSDLQPFTISLDWRSGHEPNALGTNDGRYTCQLNILFSSSIQTSFPTQSCLNDKLNWIEVPLTRPVNASYCLTFPTAIPVASGLMKMLLAINGGLMAVANKTNWWKEASDQKMVPKIIFGSKKKCLTCLFKPNNEDEQGEDKESDKENKSEKEKISELKDNDKKTTETKEEDFLVKKITVFTPQAVAEVLRLLFDHMKIFGLAKQLINTKNNTSFGVKRSMLTQIQVEKYNQLSIEVDSERFLYGRVTITASNGRLNLFMNINSVLGGRLLSKPVTVHIDKNNLEQFTEFDVTSEERLNQDWSILYLLLNIINYTEAETQKKYELKLLKLFKNNIFNSHYKRSPKVTSVSARKCFKLLKFGPKRREFYAKATKAARYRMKLVIFLTKRQILSMDFNGIKEAESQMCPSNSLAMIRRHLRIRKARLLKKNMKKERNSTVDEKTVTRLAKIKNTEGFAELQKVMKSSSSQQKTNLARRKRSINILKKSSGVSLESRFLNPVNLRRYSRKAFGRLSAWRGTAALAFRRQKELNLKKGFDWNVRKSSVSRFNVEKNEKKLPDLKDMFKISKMEALKKKFSQSDMLKAQNQGKKQDPYSRYPDFTNMPPPQTKSIFPMSQMNPTAVRPKMELPMTYSNAYANQDEEDSSDDNETDPPPPPKVPANNNQVYQPHLLAARNERLNKVKQDQKERELEQQKLKASQQSQLQRAARINQIGQRLSLNAEQSETALKATKMEVDEPSIPNNQRKLSKEVKTEAEQKTYSPSIPTFKDDVNADFNTQDESNSAPPQLESNKEIKRPTENSNSSFPSPDSLSQSPPPSLTKSDEDSKGPPVLTQNEPVRREEDSPRPVKREEDKDKKESRKAKDEKRKEKKEKEVVLKKEKEKRDERRGSLVTDIDDKKIKKERDDTSTSSSSSIKSRIASKPTKEAVKKDSKEKRKPKEVKEHKLREPSPATTRKRSSPTPAKKKDREEPKKKEEKLSDKSKTTKYSSREETRLAQKRPSTSVIDDKRKKIRKTSDRTVEKDKVERKDSTSSSLQDVLGSMGRPTISSLRNFKIPKVVEPEPKPQEAPPLMPPTDKKEKSEASTSAPRDDRRDNREPREPRENYREYNQNYSGHSTGKMFFEMPSYGTNRPPRRGSMKGTSQGSFDGTSTAPYRQRKGGDPMKSPTFPRNQSGPVVPPYARDKPPNANTQLGHGPPLLPASFHQSAAIPDKQPARDFVDKDFRDQREPSPVDGLQIDED</sequence>
<feature type="compositionally biased region" description="Low complexity" evidence="1">
    <location>
        <begin position="1018"/>
        <end position="1030"/>
    </location>
</feature>
<dbReference type="Proteomes" id="UP000783686">
    <property type="component" value="Unassembled WGS sequence"/>
</dbReference>
<feature type="compositionally biased region" description="Basic and acidic residues" evidence="1">
    <location>
        <begin position="1430"/>
        <end position="1447"/>
    </location>
</feature>
<feature type="compositionally biased region" description="Basic and acidic residues" evidence="1">
    <location>
        <begin position="1292"/>
        <end position="1323"/>
    </location>
</feature>
<feature type="compositionally biased region" description="Basic and acidic residues" evidence="1">
    <location>
        <begin position="360"/>
        <end position="382"/>
    </location>
</feature>
<feature type="region of interest" description="Disordered" evidence="1">
    <location>
        <begin position="353"/>
        <end position="382"/>
    </location>
</feature>
<feature type="region of interest" description="Disordered" evidence="1">
    <location>
        <begin position="794"/>
        <end position="831"/>
    </location>
</feature>
<feature type="compositionally biased region" description="Polar residues" evidence="1">
    <location>
        <begin position="796"/>
        <end position="806"/>
    </location>
</feature>
<feature type="compositionally biased region" description="Polar residues" evidence="1">
    <location>
        <begin position="1356"/>
        <end position="1370"/>
    </location>
</feature>
<dbReference type="EMBL" id="CAJFDH010000003">
    <property type="protein sequence ID" value="CAD5214520.1"/>
    <property type="molecule type" value="Genomic_DNA"/>
</dbReference>
<dbReference type="OrthoDB" id="5871461at2759"/>
<comment type="caution">
    <text evidence="2">The sequence shown here is derived from an EMBL/GenBank/DDBJ whole genome shotgun (WGS) entry which is preliminary data.</text>
</comment>